<evidence type="ECO:0000256" key="3">
    <source>
        <dbReference type="ARBA" id="ARBA00022630"/>
    </source>
</evidence>
<keyword evidence="4" id="KW-0560">Oxidoreductase</keyword>
<feature type="domain" description="FAD dependent oxidoreductase" evidence="5">
    <location>
        <begin position="7"/>
        <end position="364"/>
    </location>
</feature>
<dbReference type="GO" id="GO:0005737">
    <property type="term" value="C:cytoplasm"/>
    <property type="evidence" value="ECO:0007669"/>
    <property type="project" value="TreeGrafter"/>
</dbReference>
<dbReference type="Gene3D" id="3.50.50.60">
    <property type="entry name" value="FAD/NAD(P)-binding domain"/>
    <property type="match status" value="1"/>
</dbReference>
<dbReference type="PANTHER" id="PTHR13847">
    <property type="entry name" value="SARCOSINE DEHYDROGENASE-RELATED"/>
    <property type="match status" value="1"/>
</dbReference>
<dbReference type="SUPFAM" id="SSF51905">
    <property type="entry name" value="FAD/NAD(P)-binding domain"/>
    <property type="match status" value="1"/>
</dbReference>
<comment type="similarity">
    <text evidence="2">Belongs to the DadA oxidoreductase family.</text>
</comment>
<reference evidence="6 7" key="1">
    <citation type="submission" date="2020-08" db="EMBL/GenBank/DDBJ databases">
        <title>Sequencing the genomes of 1000 actinobacteria strains.</title>
        <authorList>
            <person name="Klenk H.-P."/>
        </authorList>
    </citation>
    <scope>NUCLEOTIDE SEQUENCE [LARGE SCALE GENOMIC DNA]</scope>
    <source>
        <strain evidence="6 7">DSM 45298</strain>
    </source>
</reference>
<evidence type="ECO:0000256" key="4">
    <source>
        <dbReference type="ARBA" id="ARBA00023002"/>
    </source>
</evidence>
<dbReference type="InterPro" id="IPR017741">
    <property type="entry name" value="FAD-dependent_OxRdtase_HpnW"/>
</dbReference>
<dbReference type="Proteomes" id="UP000551501">
    <property type="component" value="Unassembled WGS sequence"/>
</dbReference>
<dbReference type="EMBL" id="JACIFP010000001">
    <property type="protein sequence ID" value="MBB4136603.1"/>
    <property type="molecule type" value="Genomic_DNA"/>
</dbReference>
<dbReference type="InterPro" id="IPR036188">
    <property type="entry name" value="FAD/NAD-bd_sf"/>
</dbReference>
<organism evidence="6 7">
    <name type="scientific">Gordonia humi</name>
    <dbReference type="NCBI Taxonomy" id="686429"/>
    <lineage>
        <taxon>Bacteria</taxon>
        <taxon>Bacillati</taxon>
        <taxon>Actinomycetota</taxon>
        <taxon>Actinomycetes</taxon>
        <taxon>Mycobacteriales</taxon>
        <taxon>Gordoniaceae</taxon>
        <taxon>Gordonia</taxon>
    </lineage>
</organism>
<evidence type="ECO:0000256" key="2">
    <source>
        <dbReference type="ARBA" id="ARBA00009410"/>
    </source>
</evidence>
<dbReference type="InterPro" id="IPR006076">
    <property type="entry name" value="FAD-dep_OxRdtase"/>
</dbReference>
<evidence type="ECO:0000313" key="7">
    <source>
        <dbReference type="Proteomes" id="UP000551501"/>
    </source>
</evidence>
<comment type="caution">
    <text evidence="6">The sequence shown here is derived from an EMBL/GenBank/DDBJ whole genome shotgun (WGS) entry which is preliminary data.</text>
</comment>
<gene>
    <name evidence="6" type="ORF">BKA16_003155</name>
</gene>
<evidence type="ECO:0000313" key="6">
    <source>
        <dbReference type="EMBL" id="MBB4136603.1"/>
    </source>
</evidence>
<evidence type="ECO:0000256" key="1">
    <source>
        <dbReference type="ARBA" id="ARBA00001974"/>
    </source>
</evidence>
<accession>A0A840F2C7</accession>
<comment type="cofactor">
    <cofactor evidence="1">
        <name>FAD</name>
        <dbReference type="ChEBI" id="CHEBI:57692"/>
    </cofactor>
</comment>
<proteinExistence type="inferred from homology"/>
<dbReference type="Pfam" id="PF01266">
    <property type="entry name" value="DAO"/>
    <property type="match status" value="1"/>
</dbReference>
<protein>
    <submittedName>
        <fullName evidence="6">FAD dependent oxidoreductase TIGR03364</fullName>
    </submittedName>
</protein>
<dbReference type="NCBIfam" id="TIGR03364">
    <property type="entry name" value="HpnW_proposed"/>
    <property type="match status" value="1"/>
</dbReference>
<sequence length="374" mass="39568">MSTTECDVLVVGAGIVGLGHALAAADAGLSVTIIDRDRRPVGASIRNFGHVCATAQTGTLRDLALGSRQRWLDVASRSGIGVRTGAGLAVARHIDELAVLDELAQTRGSVRPLTALDVRDEIGGAADGVVGGARLLDDLRIDPRTAVPTLAAWLAERDRVEIRWNTAYHGVDETQTPDVVVRTSRGAVRAGRVYVCVGHDLDTVAPSVTDEARVARCALSMMLTADPGIRIDPAVLTGTSLLRYEAFAQTAAATALGERLRARRPELMAADTNIMFTQRPDGGLLIGDSHHVEPTVDPFLDEDVADLIRREVSSVLGVDLTVVQRWQGVYASRPDGPYLTAELAPGVRACSVTTGVGMTVGLELGARHVADDLP</sequence>
<dbReference type="AlphaFoldDB" id="A0A840F2C7"/>
<dbReference type="Gene3D" id="3.30.9.10">
    <property type="entry name" value="D-Amino Acid Oxidase, subunit A, domain 2"/>
    <property type="match status" value="1"/>
</dbReference>
<keyword evidence="3" id="KW-0285">Flavoprotein</keyword>
<dbReference type="RefSeq" id="WP_183371568.1">
    <property type="nucleotide sequence ID" value="NZ_BAABHL010000041.1"/>
</dbReference>
<evidence type="ECO:0000259" key="5">
    <source>
        <dbReference type="Pfam" id="PF01266"/>
    </source>
</evidence>
<keyword evidence="7" id="KW-1185">Reference proteome</keyword>
<name>A0A840F2C7_9ACTN</name>
<dbReference type="PANTHER" id="PTHR13847:SF286">
    <property type="entry name" value="D-AMINO ACID DEHYDROGENASE"/>
    <property type="match status" value="1"/>
</dbReference>
<dbReference type="GO" id="GO:0016491">
    <property type="term" value="F:oxidoreductase activity"/>
    <property type="evidence" value="ECO:0007669"/>
    <property type="project" value="UniProtKB-KW"/>
</dbReference>